<name>A0A0A9AR31_ARUDO</name>
<dbReference type="EMBL" id="GBRH01243701">
    <property type="protein sequence ID" value="JAD54194.1"/>
    <property type="molecule type" value="Transcribed_RNA"/>
</dbReference>
<proteinExistence type="predicted"/>
<reference evidence="1" key="2">
    <citation type="journal article" date="2015" name="Data Brief">
        <title>Shoot transcriptome of the giant reed, Arundo donax.</title>
        <authorList>
            <person name="Barrero R.A."/>
            <person name="Guerrero F.D."/>
            <person name="Moolhuijzen P."/>
            <person name="Goolsby J.A."/>
            <person name="Tidwell J."/>
            <person name="Bellgard S.E."/>
            <person name="Bellgard M.I."/>
        </authorList>
    </citation>
    <scope>NUCLEOTIDE SEQUENCE</scope>
    <source>
        <tissue evidence="1">Shoot tissue taken approximately 20 cm above the soil surface</tissue>
    </source>
</reference>
<evidence type="ECO:0000313" key="1">
    <source>
        <dbReference type="EMBL" id="JAD54194.1"/>
    </source>
</evidence>
<sequence>MLQRACELGTSWARDTRGWRHSPWWW</sequence>
<organism evidence="1">
    <name type="scientific">Arundo donax</name>
    <name type="common">Giant reed</name>
    <name type="synonym">Donax arundinaceus</name>
    <dbReference type="NCBI Taxonomy" id="35708"/>
    <lineage>
        <taxon>Eukaryota</taxon>
        <taxon>Viridiplantae</taxon>
        <taxon>Streptophyta</taxon>
        <taxon>Embryophyta</taxon>
        <taxon>Tracheophyta</taxon>
        <taxon>Spermatophyta</taxon>
        <taxon>Magnoliopsida</taxon>
        <taxon>Liliopsida</taxon>
        <taxon>Poales</taxon>
        <taxon>Poaceae</taxon>
        <taxon>PACMAD clade</taxon>
        <taxon>Arundinoideae</taxon>
        <taxon>Arundineae</taxon>
        <taxon>Arundo</taxon>
    </lineage>
</organism>
<dbReference type="AlphaFoldDB" id="A0A0A9AR31"/>
<accession>A0A0A9AR31</accession>
<protein>
    <submittedName>
        <fullName evidence="1">Uncharacterized protein</fullName>
    </submittedName>
</protein>
<reference evidence="1" key="1">
    <citation type="submission" date="2014-09" db="EMBL/GenBank/DDBJ databases">
        <authorList>
            <person name="Magalhaes I.L.F."/>
            <person name="Oliveira U."/>
            <person name="Santos F.R."/>
            <person name="Vidigal T.H.D.A."/>
            <person name="Brescovit A.D."/>
            <person name="Santos A.J."/>
        </authorList>
    </citation>
    <scope>NUCLEOTIDE SEQUENCE</scope>
    <source>
        <tissue evidence="1">Shoot tissue taken approximately 20 cm above the soil surface</tissue>
    </source>
</reference>